<evidence type="ECO:0000313" key="2">
    <source>
        <dbReference type="EMBL" id="NJC17523.1"/>
    </source>
</evidence>
<dbReference type="RefSeq" id="WP_118302653.1">
    <property type="nucleotide sequence ID" value="NZ_BMPA01000021.1"/>
</dbReference>
<reference evidence="2 4" key="2">
    <citation type="submission" date="2020-03" db="EMBL/GenBank/DDBJ databases">
        <title>Genomic Encyclopedia of Type Strains, Phase IV (KMG-IV): sequencing the most valuable type-strain genomes for metagenomic binning, comparative biology and taxonomic classification.</title>
        <authorList>
            <person name="Goeker M."/>
        </authorList>
    </citation>
    <scope>NUCLEOTIDE SEQUENCE [LARGE SCALE GENOMIC DNA]</scope>
    <source>
        <strain evidence="2 4">DSM 105722</strain>
    </source>
</reference>
<proteinExistence type="predicted"/>
<dbReference type="EMBL" id="JAATLI010000003">
    <property type="protein sequence ID" value="NJC17523.1"/>
    <property type="molecule type" value="Genomic_DNA"/>
</dbReference>
<dbReference type="PROSITE" id="PS51257">
    <property type="entry name" value="PROKAR_LIPOPROTEIN"/>
    <property type="match status" value="1"/>
</dbReference>
<keyword evidence="5" id="KW-1185">Reference proteome</keyword>
<dbReference type="Gene3D" id="3.40.30.10">
    <property type="entry name" value="Glutaredoxin"/>
    <property type="match status" value="1"/>
</dbReference>
<evidence type="ECO:0000259" key="1">
    <source>
        <dbReference type="Pfam" id="PF00578"/>
    </source>
</evidence>
<sequence>MKLFLYTILICNLIYSCSFNSSKNKIASIIKKWENKEIIFPPQLISNFEKQDSTFTLMLNKQYKILHFIDSTGCTPCKLTLFEWNQLLKEFPNKNKMAFIFIISTKDSVTIAKTNQWKHLHKFIYPIFYDIKNTFNDMNKFNDDPMFQTFLLDQNNKILLIGNPIYNAEIKTLYQNILNK</sequence>
<organism evidence="2 4">
    <name type="scientific">Butyricimonas paravirosa</name>
    <dbReference type="NCBI Taxonomy" id="1472417"/>
    <lineage>
        <taxon>Bacteria</taxon>
        <taxon>Pseudomonadati</taxon>
        <taxon>Bacteroidota</taxon>
        <taxon>Bacteroidia</taxon>
        <taxon>Bacteroidales</taxon>
        <taxon>Odoribacteraceae</taxon>
        <taxon>Butyricimonas</taxon>
    </lineage>
</organism>
<dbReference type="GeneID" id="86894077"/>
<gene>
    <name evidence="3" type="ORF">F1644_22235</name>
    <name evidence="2" type="ORF">GGR15_001134</name>
</gene>
<dbReference type="GO" id="GO:0016491">
    <property type="term" value="F:oxidoreductase activity"/>
    <property type="evidence" value="ECO:0007669"/>
    <property type="project" value="InterPro"/>
</dbReference>
<dbReference type="Pfam" id="PF00578">
    <property type="entry name" value="AhpC-TSA"/>
    <property type="match status" value="1"/>
</dbReference>
<evidence type="ECO:0000313" key="4">
    <source>
        <dbReference type="Proteomes" id="UP000576368"/>
    </source>
</evidence>
<accession>A0A7X5YAC3</accession>
<dbReference type="AlphaFoldDB" id="A0A7X5YAC3"/>
<evidence type="ECO:0000313" key="3">
    <source>
        <dbReference type="EMBL" id="WOF14806.1"/>
    </source>
</evidence>
<reference evidence="3 5" key="1">
    <citation type="submission" date="2019-09" db="EMBL/GenBank/DDBJ databases">
        <title>Butyricimonas paravirosa DSM 105722 (=214-4 = JCM 18677 = CCUG 65563).</title>
        <authorList>
            <person name="Le Roy T."/>
            <person name="Cani P.D."/>
        </authorList>
    </citation>
    <scope>NUCLEOTIDE SEQUENCE [LARGE SCALE GENOMIC DNA]</scope>
    <source>
        <strain evidence="3 5">DSM 105722</strain>
    </source>
</reference>
<name>A0A7X5YAC3_9BACT</name>
<dbReference type="Proteomes" id="UP001302374">
    <property type="component" value="Chromosome"/>
</dbReference>
<protein>
    <submittedName>
        <fullName evidence="3">Peroxiredoxin family protein</fullName>
    </submittedName>
</protein>
<dbReference type="SUPFAM" id="SSF52833">
    <property type="entry name" value="Thioredoxin-like"/>
    <property type="match status" value="1"/>
</dbReference>
<evidence type="ECO:0000313" key="5">
    <source>
        <dbReference type="Proteomes" id="UP001302374"/>
    </source>
</evidence>
<dbReference type="InterPro" id="IPR036249">
    <property type="entry name" value="Thioredoxin-like_sf"/>
</dbReference>
<dbReference type="EMBL" id="CP043839">
    <property type="protein sequence ID" value="WOF14806.1"/>
    <property type="molecule type" value="Genomic_DNA"/>
</dbReference>
<dbReference type="InterPro" id="IPR000866">
    <property type="entry name" value="AhpC/TSA"/>
</dbReference>
<feature type="domain" description="Alkyl hydroperoxide reductase subunit C/ Thiol specific antioxidant" evidence="1">
    <location>
        <begin position="59"/>
        <end position="158"/>
    </location>
</feature>
<dbReference type="Proteomes" id="UP000576368">
    <property type="component" value="Unassembled WGS sequence"/>
</dbReference>
<dbReference type="GO" id="GO:0016209">
    <property type="term" value="F:antioxidant activity"/>
    <property type="evidence" value="ECO:0007669"/>
    <property type="project" value="InterPro"/>
</dbReference>